<protein>
    <submittedName>
        <fullName evidence="2">Uncharacterized protein</fullName>
    </submittedName>
</protein>
<sequence>MNEFVFAVLGILLFAISTRRKQRYFQESNIPGPKYAFLLGNLRTHRRASNYYCQLESWSYEYIWLRCFAVRFHLIRMYNEMKITRIYDECALSSSAPTIRKASTAENILNEDESLRTPVRPDPSGKMIHEKILENVSIFLIDATEMVFIVLSFCTYKLQNEIDTHLYWHAICLARTENGLYFHPSNI</sequence>
<dbReference type="Proteomes" id="UP000663852">
    <property type="component" value="Unassembled WGS sequence"/>
</dbReference>
<feature type="chain" id="PRO_5032413474" evidence="1">
    <location>
        <begin position="19"/>
        <end position="187"/>
    </location>
</feature>
<keyword evidence="1" id="KW-0732">Signal</keyword>
<accession>A0A815FFA6</accession>
<proteinExistence type="predicted"/>
<organism evidence="2 3">
    <name type="scientific">Adineta ricciae</name>
    <name type="common">Rotifer</name>
    <dbReference type="NCBI Taxonomy" id="249248"/>
    <lineage>
        <taxon>Eukaryota</taxon>
        <taxon>Metazoa</taxon>
        <taxon>Spiralia</taxon>
        <taxon>Gnathifera</taxon>
        <taxon>Rotifera</taxon>
        <taxon>Eurotatoria</taxon>
        <taxon>Bdelloidea</taxon>
        <taxon>Adinetida</taxon>
        <taxon>Adinetidae</taxon>
        <taxon>Adineta</taxon>
    </lineage>
</organism>
<reference evidence="2" key="1">
    <citation type="submission" date="2021-02" db="EMBL/GenBank/DDBJ databases">
        <authorList>
            <person name="Nowell W R."/>
        </authorList>
    </citation>
    <scope>NUCLEOTIDE SEQUENCE</scope>
</reference>
<name>A0A815FFA6_ADIRI</name>
<dbReference type="EMBL" id="CAJNOJ010000238">
    <property type="protein sequence ID" value="CAF1324525.1"/>
    <property type="molecule type" value="Genomic_DNA"/>
</dbReference>
<dbReference type="AlphaFoldDB" id="A0A815FFA6"/>
<evidence type="ECO:0000313" key="3">
    <source>
        <dbReference type="Proteomes" id="UP000663852"/>
    </source>
</evidence>
<gene>
    <name evidence="2" type="ORF">EDS130_LOCUS31849</name>
</gene>
<evidence type="ECO:0000256" key="1">
    <source>
        <dbReference type="SAM" id="SignalP"/>
    </source>
</evidence>
<feature type="signal peptide" evidence="1">
    <location>
        <begin position="1"/>
        <end position="18"/>
    </location>
</feature>
<evidence type="ECO:0000313" key="2">
    <source>
        <dbReference type="EMBL" id="CAF1324525.1"/>
    </source>
</evidence>
<comment type="caution">
    <text evidence="2">The sequence shown here is derived from an EMBL/GenBank/DDBJ whole genome shotgun (WGS) entry which is preliminary data.</text>
</comment>